<dbReference type="CDD" id="cd03145">
    <property type="entry name" value="GAT1_cyanophycinase"/>
    <property type="match status" value="1"/>
</dbReference>
<dbReference type="PANTHER" id="PTHR36175:SF1">
    <property type="entry name" value="CYANOPHYCINASE"/>
    <property type="match status" value="1"/>
</dbReference>
<dbReference type="Proteomes" id="UP000061457">
    <property type="component" value="Chromosome I"/>
</dbReference>
<organism evidence="1 2">
    <name type="scientific">Pseudoalteromonas phenolica</name>
    <dbReference type="NCBI Taxonomy" id="161398"/>
    <lineage>
        <taxon>Bacteria</taxon>
        <taxon>Pseudomonadati</taxon>
        <taxon>Pseudomonadota</taxon>
        <taxon>Gammaproteobacteria</taxon>
        <taxon>Alteromonadales</taxon>
        <taxon>Pseudoalteromonadaceae</taxon>
        <taxon>Pseudoalteromonas</taxon>
    </lineage>
</organism>
<dbReference type="OrthoDB" id="9799980at2"/>
<keyword evidence="2" id="KW-1185">Reference proteome</keyword>
<dbReference type="KEGG" id="pphe:PP2015_1999"/>
<name>A0A0S2K2K0_9GAMM</name>
<sequence length="545" mass="61334">MNFARFLPSFSLGYLLLFSASSLAQTLYLIGGSLKTCSSQSTQNCSEKVNFESAAKRQQLFFVHDLTLNAVNEKWPTHNTQHKHRTRKLLKAIKSKTLYSKSALITAIKQQDSYLYKRWSNEEYYFVFDMLEVPVLHEQSRAKGQVLTQFNNEPASTEILNDIVKTLKLQNNAKLLLSTASSRDPYESADFYQGLFSAYDIEATWFALTPALAKAISNNDCDNLDIYRNKLNNVFNRELVYPDLTSRERALCERGIDNLTQEIKNAGGMMFNGGDQSLTKQVMVDTQTGKAFPWLKVIQNRPVLIGTSAGTAVQSGGKNTYGQVPMITNGTSLSALESGAFAKAPPKQNCQQHGGCDALPHDALTYDSRGGLGSFHFGILDTHFSERGRTPRLAVLLAETEQKWGFGVDETTALKVETAVNKFSVLGKQGVVLLEKLSHHSFFYNFYPTGSEFILKQNMDVFSERKVKERVGHSEDLIYDGLIRERLRAFCADDITSLINKEQGIKSKELIFRKLEQTSCELLDHRMKIENLLMEIDLLSRAKVN</sequence>
<dbReference type="Gene3D" id="3.40.50.880">
    <property type="match status" value="1"/>
</dbReference>
<gene>
    <name evidence="1" type="ORF">PP2015_1999</name>
</gene>
<proteinExistence type="predicted"/>
<dbReference type="STRING" id="161398.PP2015_1999"/>
<evidence type="ECO:0000313" key="1">
    <source>
        <dbReference type="EMBL" id="ALO42497.1"/>
    </source>
</evidence>
<accession>A0A0S2K2K0</accession>
<evidence type="ECO:0000313" key="2">
    <source>
        <dbReference type="Proteomes" id="UP000061457"/>
    </source>
</evidence>
<dbReference type="EMBL" id="CP013187">
    <property type="protein sequence ID" value="ALO42497.1"/>
    <property type="molecule type" value="Genomic_DNA"/>
</dbReference>
<protein>
    <submittedName>
        <fullName evidence="1">Cyanophycinase</fullName>
    </submittedName>
</protein>
<dbReference type="AlphaFoldDB" id="A0A0S2K2K0"/>
<dbReference type="PATRIC" id="fig|161398.10.peg.2030"/>
<dbReference type="InterPro" id="IPR029062">
    <property type="entry name" value="Class_I_gatase-like"/>
</dbReference>
<dbReference type="RefSeq" id="WP_058030157.1">
    <property type="nucleotide sequence ID" value="NZ_CP013187.1"/>
</dbReference>
<dbReference type="PANTHER" id="PTHR36175">
    <property type="entry name" value="CYANOPHYCINASE"/>
    <property type="match status" value="1"/>
</dbReference>
<reference evidence="1 2" key="1">
    <citation type="submission" date="2015-11" db="EMBL/GenBank/DDBJ databases">
        <authorList>
            <person name="Zhang Y."/>
            <person name="Guo Z."/>
        </authorList>
    </citation>
    <scope>NUCLEOTIDE SEQUENCE [LARGE SCALE GENOMIC DNA]</scope>
    <source>
        <strain evidence="1 2">KCTC 12086</strain>
    </source>
</reference>